<dbReference type="VEuPathDB" id="FungiDB:T552_02630"/>
<evidence type="ECO:0000259" key="1">
    <source>
        <dbReference type="PROSITE" id="PS50053"/>
    </source>
</evidence>
<proteinExistence type="predicted"/>
<dbReference type="SUPFAM" id="SSF54236">
    <property type="entry name" value="Ubiquitin-like"/>
    <property type="match status" value="1"/>
</dbReference>
<dbReference type="Gene3D" id="3.10.20.90">
    <property type="entry name" value="Phosphatidylinositol 3-kinase Catalytic Subunit, Chain A, domain 1"/>
    <property type="match status" value="1"/>
</dbReference>
<reference evidence="3" key="1">
    <citation type="journal article" date="2016" name="Nat. Commun.">
        <title>Genome analysis of three Pneumocystis species reveals adaptation mechanisms to life exclusively in mammalian hosts.</title>
        <authorList>
            <person name="Ma L."/>
            <person name="Chen Z."/>
            <person name="Huang D.W."/>
            <person name="Kutty G."/>
            <person name="Ishihara M."/>
            <person name="Wang H."/>
            <person name="Abouelleil A."/>
            <person name="Bishop L."/>
            <person name="Davey E."/>
            <person name="Deng R."/>
            <person name="Deng X."/>
            <person name="Fan L."/>
            <person name="Fantoni G."/>
            <person name="Fitzgerald M."/>
            <person name="Gogineni E."/>
            <person name="Goldberg J.M."/>
            <person name="Handley G."/>
            <person name="Hu X."/>
            <person name="Huber C."/>
            <person name="Jiao X."/>
            <person name="Jones K."/>
            <person name="Levin J.Z."/>
            <person name="Liu Y."/>
            <person name="Macdonald P."/>
            <person name="Melnikov A."/>
            <person name="Raley C."/>
            <person name="Sassi M."/>
            <person name="Sherman B.T."/>
            <person name="Song X."/>
            <person name="Sykes S."/>
            <person name="Tran B."/>
            <person name="Walsh L."/>
            <person name="Xia Y."/>
            <person name="Yang J."/>
            <person name="Young S."/>
            <person name="Zeng Q."/>
            <person name="Zheng X."/>
            <person name="Stephens R."/>
            <person name="Nusbaum C."/>
            <person name="Birren B.W."/>
            <person name="Azadi P."/>
            <person name="Lempicki R.A."/>
            <person name="Cuomo C.A."/>
            <person name="Kovacs J.A."/>
        </authorList>
    </citation>
    <scope>NUCLEOTIDE SEQUENCE [LARGE SCALE GENOMIC DNA]</scope>
    <source>
        <strain evidence="3">B80</strain>
    </source>
</reference>
<dbReference type="Proteomes" id="UP000054454">
    <property type="component" value="Unassembled WGS sequence"/>
</dbReference>
<name>A0A0W4ZE20_PNEC8</name>
<dbReference type="Pfam" id="PF00240">
    <property type="entry name" value="ubiquitin"/>
    <property type="match status" value="1"/>
</dbReference>
<dbReference type="InterPro" id="IPR029071">
    <property type="entry name" value="Ubiquitin-like_domsf"/>
</dbReference>
<sequence>MEIEKGFAKTFLYNLSQKPIRYKDDYKLPLSSLSQIPPEIYQQPIQLPECRRERVYVNEKEEINIHLKYLRGSKNDINIISNKNETILNIKEKLLKTVGVELSQIKLLNKGKVQSDTKQISEILEPEQKQLMFHIIIMEKKRCEENNEFSLKVCNESIIDKNPKISNLELNSLFWEDLRSFLLTKLDRNVCDKVYNIFKNAYVSEMNL</sequence>
<feature type="domain" description="Ubiquitin-like" evidence="1">
    <location>
        <begin position="63"/>
        <end position="122"/>
    </location>
</feature>
<accession>A0A0W4ZE20</accession>
<comment type="caution">
    <text evidence="2">The sequence shown here is derived from an EMBL/GenBank/DDBJ whole genome shotgun (WGS) entry which is preliminary data.</text>
</comment>
<dbReference type="Pfam" id="PF17183">
    <property type="entry name" value="Get5_C"/>
    <property type="match status" value="1"/>
</dbReference>
<dbReference type="EMBL" id="LFVZ01000012">
    <property type="protein sequence ID" value="KTW26621.1"/>
    <property type="molecule type" value="Genomic_DNA"/>
</dbReference>
<evidence type="ECO:0000313" key="3">
    <source>
        <dbReference type="Proteomes" id="UP000054454"/>
    </source>
</evidence>
<gene>
    <name evidence="2" type="ORF">T552_02630</name>
</gene>
<dbReference type="RefSeq" id="XP_018224956.1">
    <property type="nucleotide sequence ID" value="XM_018371162.1"/>
</dbReference>
<organism evidence="2 3">
    <name type="scientific">Pneumocystis carinii (strain B80)</name>
    <name type="common">Rat pneumocystis pneumonia agent</name>
    <name type="synonym">Pneumocystis carinii f. sp. carinii</name>
    <dbReference type="NCBI Taxonomy" id="1408658"/>
    <lineage>
        <taxon>Eukaryota</taxon>
        <taxon>Fungi</taxon>
        <taxon>Dikarya</taxon>
        <taxon>Ascomycota</taxon>
        <taxon>Taphrinomycotina</taxon>
        <taxon>Pneumocystomycetes</taxon>
        <taxon>Pneumocystaceae</taxon>
        <taxon>Pneumocystis</taxon>
    </lineage>
</organism>
<protein>
    <recommendedName>
        <fullName evidence="1">Ubiquitin-like domain-containing protein</fullName>
    </recommendedName>
</protein>
<evidence type="ECO:0000313" key="2">
    <source>
        <dbReference type="EMBL" id="KTW26621.1"/>
    </source>
</evidence>
<keyword evidence="3" id="KW-1185">Reference proteome</keyword>
<dbReference type="PROSITE" id="PS50053">
    <property type="entry name" value="UBIQUITIN_2"/>
    <property type="match status" value="1"/>
</dbReference>
<dbReference type="AlphaFoldDB" id="A0A0W4ZE20"/>
<dbReference type="InterPro" id="IPR049256">
    <property type="entry name" value="Get5_C"/>
</dbReference>
<dbReference type="InterPro" id="IPR000626">
    <property type="entry name" value="Ubiquitin-like_dom"/>
</dbReference>
<dbReference type="GeneID" id="28937365"/>
<dbReference type="OrthoDB" id="5366541at2759"/>